<dbReference type="OrthoDB" id="3544424at2"/>
<evidence type="ECO:0000313" key="11">
    <source>
        <dbReference type="EMBL" id="MQT00886.1"/>
    </source>
</evidence>
<proteinExistence type="predicted"/>
<feature type="domain" description="Chaplin" evidence="10">
    <location>
        <begin position="116"/>
        <end position="156"/>
    </location>
</feature>
<dbReference type="EMBL" id="VCLA01000103">
    <property type="protein sequence ID" value="MQT00886.1"/>
    <property type="molecule type" value="Genomic_DNA"/>
</dbReference>
<organism evidence="11 12">
    <name type="scientific">Streptomyces jumonjinensis</name>
    <dbReference type="NCBI Taxonomy" id="1945"/>
    <lineage>
        <taxon>Bacteria</taxon>
        <taxon>Bacillati</taxon>
        <taxon>Actinomycetota</taxon>
        <taxon>Actinomycetes</taxon>
        <taxon>Kitasatosporales</taxon>
        <taxon>Streptomycetaceae</taxon>
        <taxon>Streptomyces</taxon>
    </lineage>
</organism>
<evidence type="ECO:0000256" key="7">
    <source>
        <dbReference type="PROSITE-ProRule" id="PRU01232"/>
    </source>
</evidence>
<keyword evidence="6 7" id="KW-0034">Amyloid</keyword>
<evidence type="ECO:0000256" key="9">
    <source>
        <dbReference type="SAM" id="SignalP"/>
    </source>
</evidence>
<evidence type="ECO:0000256" key="8">
    <source>
        <dbReference type="SAM" id="MobiDB-lite"/>
    </source>
</evidence>
<keyword evidence="2" id="KW-0134">Cell wall</keyword>
<keyword evidence="4 9" id="KW-0732">Signal</keyword>
<keyword evidence="3" id="KW-0964">Secreted</keyword>
<dbReference type="Proteomes" id="UP000419138">
    <property type="component" value="Unassembled WGS sequence"/>
</dbReference>
<dbReference type="RefSeq" id="WP_153522737.1">
    <property type="nucleotide sequence ID" value="NZ_JBEPDZ010000001.1"/>
</dbReference>
<dbReference type="GO" id="GO:0007155">
    <property type="term" value="P:cell adhesion"/>
    <property type="evidence" value="ECO:0007669"/>
    <property type="project" value="UniProtKB-KW"/>
</dbReference>
<evidence type="ECO:0000256" key="4">
    <source>
        <dbReference type="ARBA" id="ARBA00022729"/>
    </source>
</evidence>
<feature type="domain" description="Chaplin" evidence="10">
    <location>
        <begin position="38"/>
        <end position="78"/>
    </location>
</feature>
<dbReference type="InterPro" id="IPR005528">
    <property type="entry name" value="ChpA-H"/>
</dbReference>
<reference evidence="11 12" key="1">
    <citation type="submission" date="2019-05" db="EMBL/GenBank/DDBJ databases">
        <title>Comparative genomics and metabolomics analyses of clavulanic acid producing Streptomyces species provides insight into specialized metabolism and evolution of beta-lactam biosynthetic gene clusters.</title>
        <authorList>
            <person name="Moore M.A."/>
            <person name="Cruz-Morales P."/>
            <person name="Barona Gomez F."/>
            <person name="Kapil T."/>
        </authorList>
    </citation>
    <scope>NUCLEOTIDE SEQUENCE [LARGE SCALE GENOMIC DNA]</scope>
    <source>
        <strain evidence="11 12">NRRL 5741</strain>
    </source>
</reference>
<comment type="subcellular location">
    <subcellularLocation>
        <location evidence="1">Secreted</location>
        <location evidence="1">Cell wall</location>
    </subcellularLocation>
</comment>
<gene>
    <name evidence="11" type="ORF">FF041_11855</name>
</gene>
<comment type="caution">
    <text evidence="11">The sequence shown here is derived from an EMBL/GenBank/DDBJ whole genome shotgun (WGS) entry which is preliminary data.</text>
</comment>
<evidence type="ECO:0000259" key="10">
    <source>
        <dbReference type="PROSITE" id="PS51884"/>
    </source>
</evidence>
<dbReference type="PROSITE" id="PS51884">
    <property type="entry name" value="CHAPLIN"/>
    <property type="match status" value="2"/>
</dbReference>
<dbReference type="AlphaFoldDB" id="A0A646KIK6"/>
<feature type="compositionally biased region" description="Pro residues" evidence="8">
    <location>
        <begin position="168"/>
        <end position="192"/>
    </location>
</feature>
<evidence type="ECO:0000256" key="3">
    <source>
        <dbReference type="ARBA" id="ARBA00022525"/>
    </source>
</evidence>
<keyword evidence="12" id="KW-1185">Reference proteome</keyword>
<feature type="compositionally biased region" description="Polar residues" evidence="8">
    <location>
        <begin position="79"/>
        <end position="100"/>
    </location>
</feature>
<dbReference type="Pfam" id="PF03777">
    <property type="entry name" value="ChpA-C"/>
    <property type="match status" value="2"/>
</dbReference>
<feature type="chain" id="PRO_5024998899" evidence="9">
    <location>
        <begin position="28"/>
        <end position="242"/>
    </location>
</feature>
<feature type="region of interest" description="Disordered" evidence="8">
    <location>
        <begin position="154"/>
        <end position="194"/>
    </location>
</feature>
<feature type="signal peptide" evidence="9">
    <location>
        <begin position="1"/>
        <end position="27"/>
    </location>
</feature>
<keyword evidence="5" id="KW-0130">Cell adhesion</keyword>
<feature type="region of interest" description="Disordered" evidence="8">
    <location>
        <begin position="79"/>
        <end position="123"/>
    </location>
</feature>
<evidence type="ECO:0000256" key="1">
    <source>
        <dbReference type="ARBA" id="ARBA00004191"/>
    </source>
</evidence>
<accession>A0A646KIK6</accession>
<feature type="compositionally biased region" description="Low complexity" evidence="8">
    <location>
        <begin position="101"/>
        <end position="116"/>
    </location>
</feature>
<evidence type="ECO:0000313" key="12">
    <source>
        <dbReference type="Proteomes" id="UP000419138"/>
    </source>
</evidence>
<evidence type="ECO:0000256" key="5">
    <source>
        <dbReference type="ARBA" id="ARBA00022889"/>
    </source>
</evidence>
<evidence type="ECO:0000256" key="6">
    <source>
        <dbReference type="ARBA" id="ARBA00023087"/>
    </source>
</evidence>
<evidence type="ECO:0000256" key="2">
    <source>
        <dbReference type="ARBA" id="ARBA00022512"/>
    </source>
</evidence>
<name>A0A646KIK6_STRJU</name>
<protein>
    <submittedName>
        <fullName evidence="11">Chaplin</fullName>
    </submittedName>
</protein>
<sequence>MRKLHRKGLVTVMLTGGALAMAGQAYADSSAVGGAADSPGVIAGNAVQLPVHLPISVCGNTINIAGLLNPTAGNTCENVSSGAGDQATPSQGPSQGPSNTAQSSGGAVAQGGAQNSPGTVSGNGVQLPIDLPVNVSGNSVSVVGALNPALGNASSNISEGPSGLKPPTVAPPKTEPPRTSVPPRRPSLPRKPPMATVVTVDDTTPSEALARTGAEHLGYAVPAAALLLGGTLLYRRGRRAGS</sequence>